<dbReference type="Proteomes" id="UP000708148">
    <property type="component" value="Unassembled WGS sequence"/>
</dbReference>
<evidence type="ECO:0000256" key="1">
    <source>
        <dbReference type="SAM" id="MobiDB-lite"/>
    </source>
</evidence>
<comment type="caution">
    <text evidence="3">The sequence shown here is derived from an EMBL/GenBank/DDBJ whole genome shotgun (WGS) entry which is preliminary data.</text>
</comment>
<dbReference type="Pfam" id="PF07714">
    <property type="entry name" value="PK_Tyr_Ser-Thr"/>
    <property type="match status" value="1"/>
</dbReference>
<evidence type="ECO:0000313" key="4">
    <source>
        <dbReference type="Proteomes" id="UP000708148"/>
    </source>
</evidence>
<dbReference type="Gene3D" id="3.30.200.20">
    <property type="entry name" value="Phosphorylase Kinase, domain 1"/>
    <property type="match status" value="1"/>
</dbReference>
<feature type="domain" description="Protein kinase" evidence="2">
    <location>
        <begin position="407"/>
        <end position="689"/>
    </location>
</feature>
<dbReference type="OrthoDB" id="4062651at2759"/>
<proteinExistence type="predicted"/>
<evidence type="ECO:0000313" key="3">
    <source>
        <dbReference type="EMBL" id="CAD7701035.1"/>
    </source>
</evidence>
<dbReference type="PROSITE" id="PS50011">
    <property type="entry name" value="PROTEIN_KINASE_DOM"/>
    <property type="match status" value="1"/>
</dbReference>
<dbReference type="InterPro" id="IPR051681">
    <property type="entry name" value="Ser/Thr_Kinases-Pseudokinases"/>
</dbReference>
<feature type="region of interest" description="Disordered" evidence="1">
    <location>
        <begin position="132"/>
        <end position="174"/>
    </location>
</feature>
<reference evidence="3" key="1">
    <citation type="submission" date="2020-12" db="EMBL/GenBank/DDBJ databases">
        <authorList>
            <person name="Iha C."/>
        </authorList>
    </citation>
    <scope>NUCLEOTIDE SEQUENCE</scope>
</reference>
<evidence type="ECO:0000259" key="2">
    <source>
        <dbReference type="PROSITE" id="PS50011"/>
    </source>
</evidence>
<organism evidence="3 4">
    <name type="scientific">Ostreobium quekettii</name>
    <dbReference type="NCBI Taxonomy" id="121088"/>
    <lineage>
        <taxon>Eukaryota</taxon>
        <taxon>Viridiplantae</taxon>
        <taxon>Chlorophyta</taxon>
        <taxon>core chlorophytes</taxon>
        <taxon>Ulvophyceae</taxon>
        <taxon>TCBD clade</taxon>
        <taxon>Bryopsidales</taxon>
        <taxon>Ostreobineae</taxon>
        <taxon>Ostreobiaceae</taxon>
        <taxon>Ostreobium</taxon>
    </lineage>
</organism>
<keyword evidence="4" id="KW-1185">Reference proteome</keyword>
<dbReference type="AlphaFoldDB" id="A0A8S1J4Y3"/>
<accession>A0A8S1J4Y3</accession>
<dbReference type="PANTHER" id="PTHR44329">
    <property type="entry name" value="SERINE/THREONINE-PROTEIN KINASE TNNI3K-RELATED"/>
    <property type="match status" value="1"/>
</dbReference>
<dbReference type="GO" id="GO:0004674">
    <property type="term" value="F:protein serine/threonine kinase activity"/>
    <property type="evidence" value="ECO:0007669"/>
    <property type="project" value="TreeGrafter"/>
</dbReference>
<dbReference type="PROSITE" id="PS00108">
    <property type="entry name" value="PROTEIN_KINASE_ST"/>
    <property type="match status" value="1"/>
</dbReference>
<dbReference type="GO" id="GO:0005524">
    <property type="term" value="F:ATP binding"/>
    <property type="evidence" value="ECO:0007669"/>
    <property type="project" value="InterPro"/>
</dbReference>
<dbReference type="SUPFAM" id="SSF56112">
    <property type="entry name" value="Protein kinase-like (PK-like)"/>
    <property type="match status" value="1"/>
</dbReference>
<dbReference type="InterPro" id="IPR011009">
    <property type="entry name" value="Kinase-like_dom_sf"/>
</dbReference>
<gene>
    <name evidence="3" type="ORF">OSTQU699_LOCUS6394</name>
</gene>
<name>A0A8S1J4Y3_9CHLO</name>
<dbReference type="InterPro" id="IPR000719">
    <property type="entry name" value="Prot_kinase_dom"/>
</dbReference>
<dbReference type="InterPro" id="IPR001245">
    <property type="entry name" value="Ser-Thr/Tyr_kinase_cat_dom"/>
</dbReference>
<dbReference type="SMART" id="SM00220">
    <property type="entry name" value="S_TKc"/>
    <property type="match status" value="1"/>
</dbReference>
<dbReference type="Gene3D" id="1.10.510.10">
    <property type="entry name" value="Transferase(Phosphotransferase) domain 1"/>
    <property type="match status" value="1"/>
</dbReference>
<dbReference type="EMBL" id="CAJHUC010001415">
    <property type="protein sequence ID" value="CAD7701035.1"/>
    <property type="molecule type" value="Genomic_DNA"/>
</dbReference>
<dbReference type="InterPro" id="IPR008271">
    <property type="entry name" value="Ser/Thr_kinase_AS"/>
</dbReference>
<sequence length="689" mass="77530">MTSLDAIKELLNMADGVVLDATKNPNIKQNRKKMIARGVEEFQGAVVKMQESKGAECDKLLAVREAKPKLHRATTMLKKIDTRAMQCFCGFGSTTIFWRMTKSGRAQAEACEMLKLATQGIESRLVAMDKNEEIRDEEDECSTSTTSSETSERARSVYASQDEQDMNVLSSSGSNYSTLRGVCNPPRQASVPVCRVPSPAHQKKQQRSATDYFRRNRYRAHGASFLRQVRSLCPLFCTAAKRQGLQHFGDRRDFNMEPSVHATIYKILDLVPRARYCRSMAQFLKDQIRKIQYPKVLHEAELWRILQKCDRLVSKLSSSMDLQAFTSLYLVEEVKEIMERLCYNLHDHMLACGLEAPTVVTTIPADILSEDRQFLDLHLAYLLDVAVDGSSIGESSLPLAEHVGEWRSLKETIGDAIHGLVVADDEILFAGTQLGDTHKNTVWEGVFRGQPVAVKKRKEKDNKDVSMENLAQFYSEVILQARIQHPHVAKILAITKYGTLVMPLADGDLEWWYKEEQAGICHSKIAMLYQAALGLRQVHDKSLVHCDIKPRNFLVFKNVGDGQLSVQLSDFGIATKQRESWMKTTCRPQPGTTRYLAPEIDDGKAHSAASDVFSFGLVINEVLAGSLPYHNGSTEVHIWKMKSRGKSPCSIPRNCPENLRSLMRQCRSEDPSSRPSMEDVVNVLNGLRN</sequence>
<protein>
    <recommendedName>
        <fullName evidence="2">Protein kinase domain-containing protein</fullName>
    </recommendedName>
</protein>